<evidence type="ECO:0000313" key="3">
    <source>
        <dbReference type="Proteomes" id="UP000325372"/>
    </source>
</evidence>
<reference evidence="2 3" key="1">
    <citation type="submission" date="2019-09" db="EMBL/GenBank/DDBJ databases">
        <title>Wenzhouxiangella sp. Genome sequencing and assembly.</title>
        <authorList>
            <person name="Zhang R."/>
        </authorList>
    </citation>
    <scope>NUCLEOTIDE SEQUENCE [LARGE SCALE GENOMIC DNA]</scope>
    <source>
        <strain evidence="2 3">W260</strain>
    </source>
</reference>
<feature type="domain" description="PIN" evidence="1">
    <location>
        <begin position="4"/>
        <end position="125"/>
    </location>
</feature>
<dbReference type="EMBL" id="VYXP01000012">
    <property type="protein sequence ID" value="KAA9129736.1"/>
    <property type="molecule type" value="Genomic_DNA"/>
</dbReference>
<dbReference type="InterPro" id="IPR002716">
    <property type="entry name" value="PIN_dom"/>
</dbReference>
<dbReference type="InterPro" id="IPR029060">
    <property type="entry name" value="PIN-like_dom_sf"/>
</dbReference>
<dbReference type="SUPFAM" id="SSF88723">
    <property type="entry name" value="PIN domain-like"/>
    <property type="match status" value="1"/>
</dbReference>
<organism evidence="2 3">
    <name type="scientific">Marinihelvus fidelis</name>
    <dbReference type="NCBI Taxonomy" id="2613842"/>
    <lineage>
        <taxon>Bacteria</taxon>
        <taxon>Pseudomonadati</taxon>
        <taxon>Pseudomonadota</taxon>
        <taxon>Gammaproteobacteria</taxon>
        <taxon>Chromatiales</taxon>
        <taxon>Wenzhouxiangellaceae</taxon>
        <taxon>Marinihelvus</taxon>
    </lineage>
</organism>
<evidence type="ECO:0000259" key="1">
    <source>
        <dbReference type="Pfam" id="PF01850"/>
    </source>
</evidence>
<dbReference type="RefSeq" id="WP_150865310.1">
    <property type="nucleotide sequence ID" value="NZ_VYXP01000012.1"/>
</dbReference>
<dbReference type="CDD" id="cd18683">
    <property type="entry name" value="PIN_VapC-like"/>
    <property type="match status" value="1"/>
</dbReference>
<dbReference type="Gene3D" id="3.40.50.1010">
    <property type="entry name" value="5'-nuclease"/>
    <property type="match status" value="1"/>
</dbReference>
<sequence length="138" mass="15640">MIGLDTNVLARYYVEDRPDPATDRQRHAARSLMESGRELSVAVTVLLELEWVLRGYYQFKPGEISRVFGHLLSLPHIIVEGRTAVERALDGYQAGLDFADALHHAGYAGCETMATFDDRRFARRARRLNLSPPVMIPR</sequence>
<dbReference type="Proteomes" id="UP000325372">
    <property type="component" value="Unassembled WGS sequence"/>
</dbReference>
<evidence type="ECO:0000313" key="2">
    <source>
        <dbReference type="EMBL" id="KAA9129736.1"/>
    </source>
</evidence>
<name>A0A5N0T7D8_9GAMM</name>
<dbReference type="Pfam" id="PF01850">
    <property type="entry name" value="PIN"/>
    <property type="match status" value="1"/>
</dbReference>
<dbReference type="AlphaFoldDB" id="A0A5N0T7D8"/>
<keyword evidence="3" id="KW-1185">Reference proteome</keyword>
<accession>A0A5N0T7D8</accession>
<comment type="caution">
    <text evidence="2">The sequence shown here is derived from an EMBL/GenBank/DDBJ whole genome shotgun (WGS) entry which is preliminary data.</text>
</comment>
<proteinExistence type="predicted"/>
<protein>
    <submittedName>
        <fullName evidence="2">Type II toxin-antitoxin system VapC family toxin</fullName>
    </submittedName>
</protein>
<gene>
    <name evidence="2" type="ORF">F3N42_14460</name>
</gene>